<protein>
    <submittedName>
        <fullName evidence="1">Uncharacterized protein</fullName>
    </submittedName>
</protein>
<name>A0A926EN15_9FIRM</name>
<organism evidence="1 2">
    <name type="scientific">Zhenhengia yiwuensis</name>
    <dbReference type="NCBI Taxonomy" id="2763666"/>
    <lineage>
        <taxon>Bacteria</taxon>
        <taxon>Bacillati</taxon>
        <taxon>Bacillota</taxon>
        <taxon>Clostridia</taxon>
        <taxon>Lachnospirales</taxon>
        <taxon>Lachnospiraceae</taxon>
        <taxon>Zhenhengia</taxon>
    </lineage>
</organism>
<sequence length="81" mass="9861">MNKEQYREISSRMDKGVEEFKEICRKLVKVICNAFEEVKKIMLKVIEQLDFSNPKFKHDWNMAIYAKKKRTRKKYAKKCLK</sequence>
<dbReference type="RefSeq" id="WP_249333827.1">
    <property type="nucleotide sequence ID" value="NZ_JACRSY010000036.1"/>
</dbReference>
<proteinExistence type="predicted"/>
<evidence type="ECO:0000313" key="2">
    <source>
        <dbReference type="Proteomes" id="UP000655830"/>
    </source>
</evidence>
<evidence type="ECO:0000313" key="1">
    <source>
        <dbReference type="EMBL" id="MBC8581087.1"/>
    </source>
</evidence>
<dbReference type="Proteomes" id="UP000655830">
    <property type="component" value="Unassembled WGS sequence"/>
</dbReference>
<keyword evidence="2" id="KW-1185">Reference proteome</keyword>
<dbReference type="AlphaFoldDB" id="A0A926EN15"/>
<dbReference type="EMBL" id="JACRSY010000036">
    <property type="protein sequence ID" value="MBC8581087.1"/>
    <property type="molecule type" value="Genomic_DNA"/>
</dbReference>
<accession>A0A926EN15</accession>
<reference evidence="1" key="1">
    <citation type="submission" date="2020-08" db="EMBL/GenBank/DDBJ databases">
        <title>Genome public.</title>
        <authorList>
            <person name="Liu C."/>
            <person name="Sun Q."/>
        </authorList>
    </citation>
    <scope>NUCLEOTIDE SEQUENCE</scope>
    <source>
        <strain evidence="1">NSJ-12</strain>
    </source>
</reference>
<comment type="caution">
    <text evidence="1">The sequence shown here is derived from an EMBL/GenBank/DDBJ whole genome shotgun (WGS) entry which is preliminary data.</text>
</comment>
<gene>
    <name evidence="1" type="ORF">H8718_16340</name>
</gene>